<dbReference type="AlphaFoldDB" id="A0A4Q0XTC1"/>
<dbReference type="Proteomes" id="UP000290657">
    <property type="component" value="Unassembled WGS sequence"/>
</dbReference>
<comment type="similarity">
    <text evidence="2">Belongs to the adenylyl cyclase class-3 family.</text>
</comment>
<dbReference type="GO" id="GO:0004016">
    <property type="term" value="F:adenylate cyclase activity"/>
    <property type="evidence" value="ECO:0007669"/>
    <property type="project" value="UniProtKB-ARBA"/>
</dbReference>
<dbReference type="InterPro" id="IPR007890">
    <property type="entry name" value="CHASE2"/>
</dbReference>
<dbReference type="PROSITE" id="PS50125">
    <property type="entry name" value="GUANYLATE_CYCLASE_2"/>
    <property type="match status" value="1"/>
</dbReference>
<protein>
    <submittedName>
        <fullName evidence="9">Adenylate/guanylate cyclase domain-containing protein</fullName>
    </submittedName>
</protein>
<name>A0A4Q0XTC1_9BACT</name>
<accession>A0A4Q0XTC1</accession>
<feature type="transmembrane region" description="Helical" evidence="7">
    <location>
        <begin position="400"/>
        <end position="425"/>
    </location>
</feature>
<evidence type="ECO:0000256" key="4">
    <source>
        <dbReference type="ARBA" id="ARBA00022692"/>
    </source>
</evidence>
<keyword evidence="5 7" id="KW-1133">Transmembrane helix</keyword>
<evidence type="ECO:0000256" key="3">
    <source>
        <dbReference type="ARBA" id="ARBA00022475"/>
    </source>
</evidence>
<dbReference type="PANTHER" id="PTHR43081">
    <property type="entry name" value="ADENYLATE CYCLASE, TERMINAL-DIFFERENTIATION SPECIFIC-RELATED"/>
    <property type="match status" value="1"/>
</dbReference>
<evidence type="ECO:0000256" key="2">
    <source>
        <dbReference type="ARBA" id="ARBA00005381"/>
    </source>
</evidence>
<evidence type="ECO:0000256" key="7">
    <source>
        <dbReference type="SAM" id="Phobius"/>
    </source>
</evidence>
<dbReference type="Gene3D" id="3.30.70.1230">
    <property type="entry name" value="Nucleotide cyclase"/>
    <property type="match status" value="1"/>
</dbReference>
<dbReference type="EMBL" id="PDKN01000001">
    <property type="protein sequence ID" value="RXJ60646.1"/>
    <property type="molecule type" value="Genomic_DNA"/>
</dbReference>
<evidence type="ECO:0000313" key="9">
    <source>
        <dbReference type="EMBL" id="RXJ60646.1"/>
    </source>
</evidence>
<keyword evidence="6 7" id="KW-0472">Membrane</keyword>
<dbReference type="InterPro" id="IPR050697">
    <property type="entry name" value="Adenylyl/Guanylyl_Cyclase_3/4"/>
</dbReference>
<comment type="caution">
    <text evidence="9">The sequence shown here is derived from an EMBL/GenBank/DDBJ whole genome shotgun (WGS) entry which is preliminary data.</text>
</comment>
<dbReference type="GO" id="GO:0035556">
    <property type="term" value="P:intracellular signal transduction"/>
    <property type="evidence" value="ECO:0007669"/>
    <property type="project" value="InterPro"/>
</dbReference>
<gene>
    <name evidence="9" type="ORF">CRV04_01145</name>
</gene>
<sequence>MRVGNRLKKYIIYIMSLSVICSSLIYTYIYLPKSLESFDNRLRDFMFIMRGEIPQNDTTVIIDIDEKSLNEVGQWPWSRDILAQLLTNLTQAGIGVIGFDIVFPEEDRTSPHKVLKNLNIKQNKIVNYDEVFAQVIANTPTILGYQFQLDKKEFMNTKAPEIPAIFIEKNRDLEQDYLLNAKGTVVNTPIIQDNGYSSGFFNNVPDPSGIIRSVPLLIRYEEQLYPSLAFEVLRAALGINKVFVNYNEIGVESISLGDMFIPTDRFGRIIVNFRGKEKTFPYYSAVDILNNKIDPALLEGKVALIGTSAAGLFDLRATPFESVYPGVEVHANVIDNILTGDFLHKPAWIDGVNILHMVILVCFIFAVILSVNIYVIPVVFVSFLVLDTYMLYYVLFNEGIILNIFFPIVTIIVTAAVAILINYLFEIRQSNLVKLKFASKVSAKVMEDLIKNEDQTLKGESKEVTVFFSDIRGFTNISESMSDAKALIEYLNEYMEPMTEIIMKNEGTIDKFIGDAIMAYWNAPSDVKNHADKAVKASLEQLSYLKLLNERLQKENKPLVDIGIGLNTGNAVVGEMGSSGRSDYTVIGDPINLGSRLESLCKFYGSRLNISNYTKSLLQEQYVFRFLDLVKVKGKLKPVEIWQVIDFGEANGALKEELALYEEAILLYQNEKFSEALMLFEKLNVLEKKQNEKIYAIYIQRCKSYIQTPPEKFDGVYEHTTKG</sequence>
<dbReference type="InterPro" id="IPR001054">
    <property type="entry name" value="A/G_cyclase"/>
</dbReference>
<dbReference type="InterPro" id="IPR029787">
    <property type="entry name" value="Nucleotide_cyclase"/>
</dbReference>
<proteinExistence type="inferred from homology"/>
<organism evidence="9 10">
    <name type="scientific">Candidatus Marinarcus aquaticus</name>
    <dbReference type="NCBI Taxonomy" id="2044504"/>
    <lineage>
        <taxon>Bacteria</taxon>
        <taxon>Pseudomonadati</taxon>
        <taxon>Campylobacterota</taxon>
        <taxon>Epsilonproteobacteria</taxon>
        <taxon>Campylobacterales</taxon>
        <taxon>Arcobacteraceae</taxon>
        <taxon>Candidatus Marinarcus</taxon>
    </lineage>
</organism>
<reference evidence="9 10" key="1">
    <citation type="submission" date="2017-10" db="EMBL/GenBank/DDBJ databases">
        <title>Genomics of the genus Arcobacter.</title>
        <authorList>
            <person name="Perez-Cataluna A."/>
            <person name="Figueras M.J."/>
        </authorList>
    </citation>
    <scope>NUCLEOTIDE SEQUENCE [LARGE SCALE GENOMIC DNA]</scope>
    <source>
        <strain evidence="9 10">CECT 8987</strain>
    </source>
</reference>
<dbReference type="Pfam" id="PF05226">
    <property type="entry name" value="CHASE2"/>
    <property type="match status" value="1"/>
</dbReference>
<dbReference type="OrthoDB" id="9806735at2"/>
<evidence type="ECO:0000256" key="6">
    <source>
        <dbReference type="ARBA" id="ARBA00023136"/>
    </source>
</evidence>
<dbReference type="GO" id="GO:0030313">
    <property type="term" value="C:cell envelope"/>
    <property type="evidence" value="ECO:0007669"/>
    <property type="project" value="UniProtKB-SubCell"/>
</dbReference>
<evidence type="ECO:0000259" key="8">
    <source>
        <dbReference type="PROSITE" id="PS50125"/>
    </source>
</evidence>
<dbReference type="SUPFAM" id="SSF55073">
    <property type="entry name" value="Nucleotide cyclase"/>
    <property type="match status" value="1"/>
</dbReference>
<dbReference type="Pfam" id="PF00211">
    <property type="entry name" value="Guanylate_cyc"/>
    <property type="match status" value="1"/>
</dbReference>
<dbReference type="SMART" id="SM00044">
    <property type="entry name" value="CYCc"/>
    <property type="match status" value="1"/>
</dbReference>
<evidence type="ECO:0000256" key="1">
    <source>
        <dbReference type="ARBA" id="ARBA00004196"/>
    </source>
</evidence>
<dbReference type="CDD" id="cd07302">
    <property type="entry name" value="CHD"/>
    <property type="match status" value="1"/>
</dbReference>
<keyword evidence="10" id="KW-1185">Reference proteome</keyword>
<comment type="subcellular location">
    <subcellularLocation>
        <location evidence="1">Cell envelope</location>
    </subcellularLocation>
</comment>
<dbReference type="FunFam" id="3.30.70.1230:FF:000016">
    <property type="entry name" value="Adenylate/guanylate cyclase domain-containing protein"/>
    <property type="match status" value="1"/>
</dbReference>
<evidence type="ECO:0000256" key="5">
    <source>
        <dbReference type="ARBA" id="ARBA00022989"/>
    </source>
</evidence>
<keyword evidence="4 7" id="KW-0812">Transmembrane</keyword>
<dbReference type="SMART" id="SM01080">
    <property type="entry name" value="CHASE2"/>
    <property type="match status" value="1"/>
</dbReference>
<dbReference type="GO" id="GO:0006171">
    <property type="term" value="P:cAMP biosynthetic process"/>
    <property type="evidence" value="ECO:0007669"/>
    <property type="project" value="TreeGrafter"/>
</dbReference>
<feature type="domain" description="Guanylate cyclase" evidence="8">
    <location>
        <begin position="465"/>
        <end position="598"/>
    </location>
</feature>
<feature type="transmembrane region" description="Helical" evidence="7">
    <location>
        <begin position="354"/>
        <end position="380"/>
    </location>
</feature>
<feature type="transmembrane region" description="Helical" evidence="7">
    <location>
        <begin position="12"/>
        <end position="31"/>
    </location>
</feature>
<dbReference type="RefSeq" id="WP_128994780.1">
    <property type="nucleotide sequence ID" value="NZ_PDKN01000001.1"/>
</dbReference>
<keyword evidence="3" id="KW-1003">Cell membrane</keyword>
<evidence type="ECO:0000313" key="10">
    <source>
        <dbReference type="Proteomes" id="UP000290657"/>
    </source>
</evidence>
<dbReference type="PANTHER" id="PTHR43081:SF1">
    <property type="entry name" value="ADENYLATE CYCLASE, TERMINAL-DIFFERENTIATION SPECIFIC"/>
    <property type="match status" value="1"/>
</dbReference>